<evidence type="ECO:0000256" key="3">
    <source>
        <dbReference type="ARBA" id="ARBA00011738"/>
    </source>
</evidence>
<accession>A0A1W1Z7T8</accession>
<dbReference type="NCBIfam" id="TIGR02135">
    <property type="entry name" value="phoU_full"/>
    <property type="match status" value="1"/>
</dbReference>
<comment type="function">
    <text evidence="7 8">Plays a role in the regulation of phosphate uptake.</text>
</comment>
<comment type="similarity">
    <text evidence="2 8">Belongs to the PhoU family.</text>
</comment>
<evidence type="ECO:0000256" key="2">
    <source>
        <dbReference type="ARBA" id="ARBA00008107"/>
    </source>
</evidence>
<sequence length="243" mass="27240">MNDSRHIASAFDRDLDSIHAKILKMGGLVEASIVDSSKALESRDQELAEKVRRGDAAIDALDEQINDEVANLIALRAPTAVDLRTVLAIMRMTSNLERIGDLSKNLAKRSDVLGQLTQISGATGSIRRMTREVEAMLKDALDAFIQRDPDFARDVIERDREVDEMYNTLFREFLTFMLEDPRNITACMHLHFIAKNVERMGDHVTAIAEQVLFYVTGETPEGSRPKADVTSSDMKYNPEAEPD</sequence>
<dbReference type="InterPro" id="IPR026022">
    <property type="entry name" value="PhoU_dom"/>
</dbReference>
<reference evidence="11 12" key="1">
    <citation type="submission" date="2017-04" db="EMBL/GenBank/DDBJ databases">
        <authorList>
            <person name="Afonso C.L."/>
            <person name="Miller P.J."/>
            <person name="Scott M.A."/>
            <person name="Spackman E."/>
            <person name="Goraichik I."/>
            <person name="Dimitrov K.M."/>
            <person name="Suarez D.L."/>
            <person name="Swayne D.E."/>
        </authorList>
    </citation>
    <scope>NUCLEOTIDE SEQUENCE [LARGE SCALE GENOMIC DNA]</scope>
    <source>
        <strain evidence="11 12">CGMCC 1.12644</strain>
    </source>
</reference>
<dbReference type="Pfam" id="PF01895">
    <property type="entry name" value="PhoU"/>
    <property type="match status" value="2"/>
</dbReference>
<dbReference type="Gene3D" id="1.20.58.220">
    <property type="entry name" value="Phosphate transport system protein phou homolog 2, domain 2"/>
    <property type="match status" value="1"/>
</dbReference>
<proteinExistence type="inferred from homology"/>
<keyword evidence="5 8" id="KW-0963">Cytoplasm</keyword>
<dbReference type="AlphaFoldDB" id="A0A1W1Z7T8"/>
<feature type="domain" description="PhoU" evidence="10">
    <location>
        <begin position="126"/>
        <end position="211"/>
    </location>
</feature>
<gene>
    <name evidence="11" type="ORF">SAMN06295998_101303</name>
</gene>
<dbReference type="InterPro" id="IPR038078">
    <property type="entry name" value="PhoU-like_sf"/>
</dbReference>
<evidence type="ECO:0000259" key="10">
    <source>
        <dbReference type="Pfam" id="PF01895"/>
    </source>
</evidence>
<keyword evidence="4 8" id="KW-0813">Transport</keyword>
<dbReference type="GO" id="GO:0005737">
    <property type="term" value="C:cytoplasm"/>
    <property type="evidence" value="ECO:0007669"/>
    <property type="project" value="UniProtKB-SubCell"/>
</dbReference>
<evidence type="ECO:0000256" key="5">
    <source>
        <dbReference type="ARBA" id="ARBA00022490"/>
    </source>
</evidence>
<dbReference type="SUPFAM" id="SSF109755">
    <property type="entry name" value="PhoU-like"/>
    <property type="match status" value="1"/>
</dbReference>
<evidence type="ECO:0000256" key="1">
    <source>
        <dbReference type="ARBA" id="ARBA00004496"/>
    </source>
</evidence>
<feature type="domain" description="PhoU" evidence="10">
    <location>
        <begin position="22"/>
        <end position="109"/>
    </location>
</feature>
<dbReference type="RefSeq" id="WP_084350031.1">
    <property type="nucleotide sequence ID" value="NZ_FWYD01000001.1"/>
</dbReference>
<dbReference type="GO" id="GO:0030643">
    <property type="term" value="P:intracellular phosphate ion homeostasis"/>
    <property type="evidence" value="ECO:0007669"/>
    <property type="project" value="InterPro"/>
</dbReference>
<protein>
    <recommendedName>
        <fullName evidence="8">Phosphate-specific transport system accessory protein PhoU</fullName>
    </recommendedName>
</protein>
<dbReference type="EMBL" id="FWYD01000001">
    <property type="protein sequence ID" value="SMC44211.1"/>
    <property type="molecule type" value="Genomic_DNA"/>
</dbReference>
<name>A0A1W1Z7T8_9RHOB</name>
<keyword evidence="12" id="KW-1185">Reference proteome</keyword>
<evidence type="ECO:0000256" key="6">
    <source>
        <dbReference type="ARBA" id="ARBA00022592"/>
    </source>
</evidence>
<dbReference type="OrthoDB" id="9814256at2"/>
<comment type="subcellular location">
    <subcellularLocation>
        <location evidence="1 8">Cytoplasm</location>
    </subcellularLocation>
</comment>
<evidence type="ECO:0000256" key="4">
    <source>
        <dbReference type="ARBA" id="ARBA00022448"/>
    </source>
</evidence>
<dbReference type="GO" id="GO:0006817">
    <property type="term" value="P:phosphate ion transport"/>
    <property type="evidence" value="ECO:0007669"/>
    <property type="project" value="UniProtKB-KW"/>
</dbReference>
<dbReference type="PIRSF" id="PIRSF003107">
    <property type="entry name" value="PhoU"/>
    <property type="match status" value="1"/>
</dbReference>
<feature type="region of interest" description="Disordered" evidence="9">
    <location>
        <begin position="219"/>
        <end position="243"/>
    </location>
</feature>
<comment type="subunit">
    <text evidence="3 8">Homodimer.</text>
</comment>
<organism evidence="11 12">
    <name type="scientific">Primorskyibacter flagellatus</name>
    <dbReference type="NCBI Taxonomy" id="1387277"/>
    <lineage>
        <taxon>Bacteria</taxon>
        <taxon>Pseudomonadati</taxon>
        <taxon>Pseudomonadota</taxon>
        <taxon>Alphaproteobacteria</taxon>
        <taxon>Rhodobacterales</taxon>
        <taxon>Roseobacteraceae</taxon>
        <taxon>Primorskyibacter</taxon>
    </lineage>
</organism>
<evidence type="ECO:0000313" key="12">
    <source>
        <dbReference type="Proteomes" id="UP000192330"/>
    </source>
</evidence>
<dbReference type="PANTHER" id="PTHR42930">
    <property type="entry name" value="PHOSPHATE-SPECIFIC TRANSPORT SYSTEM ACCESSORY PROTEIN PHOU"/>
    <property type="match status" value="1"/>
</dbReference>
<dbReference type="FunFam" id="1.20.58.220:FF:000004">
    <property type="entry name" value="Phosphate-specific transport system accessory protein PhoU"/>
    <property type="match status" value="1"/>
</dbReference>
<dbReference type="GO" id="GO:0045936">
    <property type="term" value="P:negative regulation of phosphate metabolic process"/>
    <property type="evidence" value="ECO:0007669"/>
    <property type="project" value="InterPro"/>
</dbReference>
<evidence type="ECO:0000313" key="11">
    <source>
        <dbReference type="EMBL" id="SMC44211.1"/>
    </source>
</evidence>
<dbReference type="Proteomes" id="UP000192330">
    <property type="component" value="Unassembled WGS sequence"/>
</dbReference>
<dbReference type="STRING" id="1387277.SAMN06295998_101303"/>
<evidence type="ECO:0000256" key="7">
    <source>
        <dbReference type="ARBA" id="ARBA00056181"/>
    </source>
</evidence>
<keyword evidence="6 8" id="KW-0592">Phosphate transport</keyword>
<dbReference type="InterPro" id="IPR028366">
    <property type="entry name" value="PhoU"/>
</dbReference>
<evidence type="ECO:0000256" key="9">
    <source>
        <dbReference type="SAM" id="MobiDB-lite"/>
    </source>
</evidence>
<dbReference type="PANTHER" id="PTHR42930:SF3">
    <property type="entry name" value="PHOSPHATE-SPECIFIC TRANSPORT SYSTEM ACCESSORY PROTEIN PHOU"/>
    <property type="match status" value="1"/>
</dbReference>
<evidence type="ECO:0000256" key="8">
    <source>
        <dbReference type="PIRNR" id="PIRNR003107"/>
    </source>
</evidence>